<dbReference type="GO" id="GO:0036002">
    <property type="term" value="F:pre-mRNA binding"/>
    <property type="evidence" value="ECO:0007669"/>
    <property type="project" value="TreeGrafter"/>
</dbReference>
<comment type="function">
    <text evidence="12">Involved in pre-mRNA splicing. Facilitates the cooperative formation of U2/U6 helix II in association with stem II in the spliceosome. Binds to RNA.</text>
</comment>
<dbReference type="GO" id="GO:0008380">
    <property type="term" value="P:RNA splicing"/>
    <property type="evidence" value="ECO:0007669"/>
    <property type="project" value="UniProtKB-KW"/>
</dbReference>
<dbReference type="AlphaFoldDB" id="A0A9N9C1B6"/>
<dbReference type="GO" id="GO:0071007">
    <property type="term" value="C:U2-type catalytic step 2 spliceosome"/>
    <property type="evidence" value="ECO:0007669"/>
    <property type="project" value="TreeGrafter"/>
</dbReference>
<keyword evidence="6" id="KW-0747">Spliceosome</keyword>
<feature type="domain" description="RRM" evidence="17">
    <location>
        <begin position="228"/>
        <end position="301"/>
    </location>
</feature>
<evidence type="ECO:0000313" key="20">
    <source>
        <dbReference type="Proteomes" id="UP000789739"/>
    </source>
</evidence>
<dbReference type="InterPro" id="IPR048995">
    <property type="entry name" value="STL11/RBM22-like_N"/>
</dbReference>
<dbReference type="GO" id="GO:0000974">
    <property type="term" value="C:Prp19 complex"/>
    <property type="evidence" value="ECO:0007669"/>
    <property type="project" value="TreeGrafter"/>
</dbReference>
<feature type="zinc finger region" description="C3H1-type" evidence="15">
    <location>
        <begin position="154"/>
        <end position="181"/>
    </location>
</feature>
<dbReference type="OrthoDB" id="10259600at2759"/>
<name>A0A9N9C1B6_9GLOM</name>
<dbReference type="PANTHER" id="PTHR14089">
    <property type="entry name" value="PRE-MRNA-SPLICING FACTOR RBM22"/>
    <property type="match status" value="1"/>
</dbReference>
<dbReference type="InterPro" id="IPR039171">
    <property type="entry name" value="Cwc2/Slt11"/>
</dbReference>
<feature type="compositionally biased region" description="Polar residues" evidence="16">
    <location>
        <begin position="337"/>
        <end position="360"/>
    </location>
</feature>
<dbReference type="InterPro" id="IPR032297">
    <property type="entry name" value="Torus"/>
</dbReference>
<evidence type="ECO:0000256" key="15">
    <source>
        <dbReference type="PROSITE-ProRule" id="PRU00723"/>
    </source>
</evidence>
<keyword evidence="7 15" id="KW-0863">Zinc-finger</keyword>
<evidence type="ECO:0000256" key="8">
    <source>
        <dbReference type="ARBA" id="ARBA00022833"/>
    </source>
</evidence>
<dbReference type="Gene3D" id="4.10.1000.10">
    <property type="entry name" value="Zinc finger, CCCH-type"/>
    <property type="match status" value="1"/>
</dbReference>
<evidence type="ECO:0000256" key="1">
    <source>
        <dbReference type="ARBA" id="ARBA00004123"/>
    </source>
</evidence>
<dbReference type="PROSITE" id="PS50102">
    <property type="entry name" value="RRM"/>
    <property type="match status" value="1"/>
</dbReference>
<evidence type="ECO:0000256" key="5">
    <source>
        <dbReference type="ARBA" id="ARBA00022723"/>
    </source>
</evidence>
<protein>
    <recommendedName>
        <fullName evidence="3">Pre-mRNA-splicing factor SLT11</fullName>
    </recommendedName>
    <alternativeName>
        <fullName evidence="13">Pre-mRNA-splicing factor slt11</fullName>
    </alternativeName>
</protein>
<dbReference type="FunFam" id="4.10.1000.10:FF:000006">
    <property type="entry name" value="Putative pre-mrna-splicing factor rbm22"/>
    <property type="match status" value="1"/>
</dbReference>
<dbReference type="Pfam" id="PF00076">
    <property type="entry name" value="RRM_1"/>
    <property type="match status" value="1"/>
</dbReference>
<dbReference type="InterPro" id="IPR000571">
    <property type="entry name" value="Znf_CCCH"/>
</dbReference>
<evidence type="ECO:0000256" key="13">
    <source>
        <dbReference type="ARBA" id="ARBA00069020"/>
    </source>
</evidence>
<dbReference type="SUPFAM" id="SSF54928">
    <property type="entry name" value="RNA-binding domain, RBD"/>
    <property type="match status" value="1"/>
</dbReference>
<dbReference type="GO" id="GO:0071006">
    <property type="term" value="C:U2-type catalytic step 1 spliceosome"/>
    <property type="evidence" value="ECO:0007669"/>
    <property type="project" value="TreeGrafter"/>
</dbReference>
<evidence type="ECO:0000256" key="9">
    <source>
        <dbReference type="ARBA" id="ARBA00022884"/>
    </source>
</evidence>
<keyword evidence="20" id="KW-1185">Reference proteome</keyword>
<dbReference type="SMART" id="SM00360">
    <property type="entry name" value="RRM"/>
    <property type="match status" value="1"/>
</dbReference>
<evidence type="ECO:0000256" key="2">
    <source>
        <dbReference type="ARBA" id="ARBA00007781"/>
    </source>
</evidence>
<evidence type="ECO:0000256" key="6">
    <source>
        <dbReference type="ARBA" id="ARBA00022728"/>
    </source>
</evidence>
<evidence type="ECO:0000256" key="11">
    <source>
        <dbReference type="ARBA" id="ARBA00023242"/>
    </source>
</evidence>
<sequence length="360" mass="40405">MAAKADPTKQGWEESEFPILCETCLGNNPYVRMTKQVYGKECKVCTRPFTVFRWMPGSGMRYKKTEICQTCAKLKNVCQTCLLDLHYNLPVQVRDTALGIANDAPRSEINREYFAQNVEGRITNGDSLISYHKADSAGKELLKRLARTEPYYKRNRPHICSFFVKGTCKRGDECPYRHEVPEENELSHQNIKDRYYGTNDPVAKKILNRFKGGSSNNNVEPPEDKTITSLFITGIEEDITETDLRGHFYAFGEIKSVVVVHKSHCAFINYATRAAAELAIDRSVNNLILKGHPLRIAWGRPRPTGPKAEVQATMQTTEPLVLPPLESLEIPAPPGAESSTDSNIVYPSQDPTYQGSVSKG</sequence>
<dbReference type="EMBL" id="CAJVPI010001001">
    <property type="protein sequence ID" value="CAG8588118.1"/>
    <property type="molecule type" value="Genomic_DNA"/>
</dbReference>
<organism evidence="19 20">
    <name type="scientific">Paraglomus brasilianum</name>
    <dbReference type="NCBI Taxonomy" id="144538"/>
    <lineage>
        <taxon>Eukaryota</taxon>
        <taxon>Fungi</taxon>
        <taxon>Fungi incertae sedis</taxon>
        <taxon>Mucoromycota</taxon>
        <taxon>Glomeromycotina</taxon>
        <taxon>Glomeromycetes</taxon>
        <taxon>Paraglomerales</taxon>
        <taxon>Paraglomeraceae</taxon>
        <taxon>Paraglomus</taxon>
    </lineage>
</organism>
<dbReference type="PROSITE" id="PS50103">
    <property type="entry name" value="ZF_C3H1"/>
    <property type="match status" value="1"/>
</dbReference>
<dbReference type="GO" id="GO:0008270">
    <property type="term" value="F:zinc ion binding"/>
    <property type="evidence" value="ECO:0007669"/>
    <property type="project" value="UniProtKB-KW"/>
</dbReference>
<comment type="caution">
    <text evidence="19">The sequence shown here is derived from an EMBL/GenBank/DDBJ whole genome shotgun (WGS) entry which is preliminary data.</text>
</comment>
<comment type="similarity">
    <text evidence="2">Belongs to the SLT11 family.</text>
</comment>
<dbReference type="InterPro" id="IPR036855">
    <property type="entry name" value="Znf_CCCH_sf"/>
</dbReference>
<dbReference type="SMART" id="SM00356">
    <property type="entry name" value="ZnF_C3H1"/>
    <property type="match status" value="1"/>
</dbReference>
<evidence type="ECO:0000256" key="14">
    <source>
        <dbReference type="PROSITE-ProRule" id="PRU00176"/>
    </source>
</evidence>
<evidence type="ECO:0000259" key="18">
    <source>
        <dbReference type="PROSITE" id="PS50103"/>
    </source>
</evidence>
<dbReference type="Pfam" id="PF16131">
    <property type="entry name" value="Torus"/>
    <property type="match status" value="1"/>
</dbReference>
<dbReference type="PANTHER" id="PTHR14089:SF6">
    <property type="entry name" value="PRE-MRNA-SPLICING FACTOR RBM22"/>
    <property type="match status" value="1"/>
</dbReference>
<keyword evidence="8 15" id="KW-0862">Zinc</keyword>
<keyword evidence="5 15" id="KW-0479">Metal-binding</keyword>
<dbReference type="SUPFAM" id="SSF90229">
    <property type="entry name" value="CCCH zinc finger"/>
    <property type="match status" value="1"/>
</dbReference>
<dbReference type="GO" id="GO:0006397">
    <property type="term" value="P:mRNA processing"/>
    <property type="evidence" value="ECO:0007669"/>
    <property type="project" value="UniProtKB-KW"/>
</dbReference>
<dbReference type="InterPro" id="IPR012677">
    <property type="entry name" value="Nucleotide-bd_a/b_plait_sf"/>
</dbReference>
<evidence type="ECO:0000256" key="10">
    <source>
        <dbReference type="ARBA" id="ARBA00023187"/>
    </source>
</evidence>
<dbReference type="Gene3D" id="3.30.70.330">
    <property type="match status" value="1"/>
</dbReference>
<proteinExistence type="inferred from homology"/>
<evidence type="ECO:0000256" key="16">
    <source>
        <dbReference type="SAM" id="MobiDB-lite"/>
    </source>
</evidence>
<feature type="domain" description="C3H1-type" evidence="18">
    <location>
        <begin position="154"/>
        <end position="181"/>
    </location>
</feature>
<evidence type="ECO:0000259" key="17">
    <source>
        <dbReference type="PROSITE" id="PS50102"/>
    </source>
</evidence>
<dbReference type="Proteomes" id="UP000789739">
    <property type="component" value="Unassembled WGS sequence"/>
</dbReference>
<dbReference type="Pfam" id="PF21369">
    <property type="entry name" value="STL11_N"/>
    <property type="match status" value="1"/>
</dbReference>
<keyword evidence="4" id="KW-0507">mRNA processing</keyword>
<feature type="compositionally biased region" description="Low complexity" evidence="16">
    <location>
        <begin position="318"/>
        <end position="330"/>
    </location>
</feature>
<keyword evidence="11" id="KW-0539">Nucleus</keyword>
<keyword evidence="9 14" id="KW-0694">RNA-binding</keyword>
<dbReference type="CDD" id="cd12224">
    <property type="entry name" value="RRM_RBM22"/>
    <property type="match status" value="1"/>
</dbReference>
<comment type="subcellular location">
    <subcellularLocation>
        <location evidence="1">Nucleus</location>
    </subcellularLocation>
</comment>
<evidence type="ECO:0000313" key="19">
    <source>
        <dbReference type="EMBL" id="CAG8588118.1"/>
    </source>
</evidence>
<dbReference type="FunFam" id="3.30.70.330:FF:000476">
    <property type="entry name" value="Zinc finger CCCH domain-containing protein 4"/>
    <property type="match status" value="1"/>
</dbReference>
<evidence type="ECO:0000256" key="4">
    <source>
        <dbReference type="ARBA" id="ARBA00022664"/>
    </source>
</evidence>
<dbReference type="InterPro" id="IPR000504">
    <property type="entry name" value="RRM_dom"/>
</dbReference>
<evidence type="ECO:0000256" key="3">
    <source>
        <dbReference type="ARBA" id="ARBA00019060"/>
    </source>
</evidence>
<evidence type="ECO:0000256" key="12">
    <source>
        <dbReference type="ARBA" id="ARBA00025609"/>
    </source>
</evidence>
<evidence type="ECO:0000256" key="7">
    <source>
        <dbReference type="ARBA" id="ARBA00022771"/>
    </source>
</evidence>
<reference evidence="19" key="1">
    <citation type="submission" date="2021-06" db="EMBL/GenBank/DDBJ databases">
        <authorList>
            <person name="Kallberg Y."/>
            <person name="Tangrot J."/>
            <person name="Rosling A."/>
        </authorList>
    </citation>
    <scope>NUCLEOTIDE SEQUENCE</scope>
    <source>
        <strain evidence="19">BR232B</strain>
    </source>
</reference>
<accession>A0A9N9C1B6</accession>
<gene>
    <name evidence="19" type="ORF">PBRASI_LOCUS6979</name>
</gene>
<dbReference type="GO" id="GO:0017070">
    <property type="term" value="F:U6 snRNA binding"/>
    <property type="evidence" value="ECO:0007669"/>
    <property type="project" value="TreeGrafter"/>
</dbReference>
<keyword evidence="10" id="KW-0508">mRNA splicing</keyword>
<feature type="region of interest" description="Disordered" evidence="16">
    <location>
        <begin position="316"/>
        <end position="360"/>
    </location>
</feature>
<dbReference type="InterPro" id="IPR035979">
    <property type="entry name" value="RBD_domain_sf"/>
</dbReference>